<keyword evidence="4 10" id="KW-0808">Transferase</keyword>
<dbReference type="KEGG" id="nwr:E3U44_04290"/>
<comment type="similarity">
    <text evidence="1 10">Belongs to the GHMP kinase family. IspE subfamily.</text>
</comment>
<feature type="binding site" evidence="10">
    <location>
        <begin position="92"/>
        <end position="102"/>
    </location>
    <ligand>
        <name>ATP</name>
        <dbReference type="ChEBI" id="CHEBI:30616"/>
    </ligand>
</feature>
<dbReference type="GO" id="GO:0019288">
    <property type="term" value="P:isopentenyl diphosphate biosynthetic process, methylerythritol 4-phosphate pathway"/>
    <property type="evidence" value="ECO:0007669"/>
    <property type="project" value="UniProtKB-UniRule"/>
</dbReference>
<dbReference type="HAMAP" id="MF_00061">
    <property type="entry name" value="IspE"/>
    <property type="match status" value="1"/>
</dbReference>
<dbReference type="InterPro" id="IPR020568">
    <property type="entry name" value="Ribosomal_Su5_D2-typ_SF"/>
</dbReference>
<dbReference type="UniPathway" id="UPA00056">
    <property type="reaction ID" value="UER00094"/>
</dbReference>
<dbReference type="PIRSF" id="PIRSF010376">
    <property type="entry name" value="IspE"/>
    <property type="match status" value="1"/>
</dbReference>
<dbReference type="SUPFAM" id="SSF55060">
    <property type="entry name" value="GHMP Kinase, C-terminal domain"/>
    <property type="match status" value="1"/>
</dbReference>
<dbReference type="Gene3D" id="3.30.70.890">
    <property type="entry name" value="GHMP kinase, C-terminal domain"/>
    <property type="match status" value="1"/>
</dbReference>
<dbReference type="GO" id="GO:0016114">
    <property type="term" value="P:terpenoid biosynthetic process"/>
    <property type="evidence" value="ECO:0007669"/>
    <property type="project" value="UniProtKB-UniRule"/>
</dbReference>
<feature type="domain" description="GHMP kinase C-terminal" evidence="12">
    <location>
        <begin position="197"/>
        <end position="258"/>
    </location>
</feature>
<dbReference type="GO" id="GO:0005524">
    <property type="term" value="F:ATP binding"/>
    <property type="evidence" value="ECO:0007669"/>
    <property type="project" value="UniProtKB-UniRule"/>
</dbReference>
<feature type="domain" description="GHMP kinase N-terminal" evidence="11">
    <location>
        <begin position="65"/>
        <end position="142"/>
    </location>
</feature>
<dbReference type="InterPro" id="IPR036554">
    <property type="entry name" value="GHMP_kinase_C_sf"/>
</dbReference>
<evidence type="ECO:0000256" key="5">
    <source>
        <dbReference type="ARBA" id="ARBA00022741"/>
    </source>
</evidence>
<sequence length="283" mass="31029">MLTWPAPAKLNLFLHITGRREDGYHLLQTAFQFINFCDWLEFQPCPDGSLKHLSPLPDVSVEQDLVYRAARLLQQRTACSQGAEIRIHKHLPMGGGLGGGSSDAATTLVALNHLWATGLSTSQLAQLGLELGADVPVFVYGRAAWAEGVGEQLQPLELPERWYLVITPSIQVSTREIFATPELTRDCKPMTISSFLGGEGQNVCEPVVRERYPIVAETFDWLSQFSPARMTGTGSSIFAMFDEKAQALEVLAQAPSHWQGIIAKGCNYSPLLGCLEEAVGKQC</sequence>
<dbReference type="InterPro" id="IPR013750">
    <property type="entry name" value="GHMP_kinase_C_dom"/>
</dbReference>
<organism evidence="13 14">
    <name type="scientific">Nitrosococcus wardiae</name>
    <dbReference type="NCBI Taxonomy" id="1814290"/>
    <lineage>
        <taxon>Bacteria</taxon>
        <taxon>Pseudomonadati</taxon>
        <taxon>Pseudomonadota</taxon>
        <taxon>Gammaproteobacteria</taxon>
        <taxon>Chromatiales</taxon>
        <taxon>Chromatiaceae</taxon>
        <taxon>Nitrosococcus</taxon>
    </lineage>
</organism>
<dbReference type="InterPro" id="IPR004424">
    <property type="entry name" value="IspE"/>
</dbReference>
<protein>
    <recommendedName>
        <fullName evidence="3 10">4-diphosphocytidyl-2-C-methyl-D-erythritol kinase</fullName>
        <shortName evidence="10">CMK</shortName>
        <ecNumber evidence="2 10">2.7.1.148</ecNumber>
    </recommendedName>
    <alternativeName>
        <fullName evidence="9 10">4-(cytidine-5'-diphospho)-2-C-methyl-D-erythritol kinase</fullName>
    </alternativeName>
</protein>
<keyword evidence="8 10" id="KW-0414">Isoprene biosynthesis</keyword>
<evidence type="ECO:0000256" key="6">
    <source>
        <dbReference type="ARBA" id="ARBA00022777"/>
    </source>
</evidence>
<dbReference type="Proteomes" id="UP000294325">
    <property type="component" value="Chromosome"/>
</dbReference>
<feature type="active site" evidence="10">
    <location>
        <position position="9"/>
    </location>
</feature>
<dbReference type="Pfam" id="PF00288">
    <property type="entry name" value="GHMP_kinases_N"/>
    <property type="match status" value="1"/>
</dbReference>
<evidence type="ECO:0000256" key="9">
    <source>
        <dbReference type="ARBA" id="ARBA00032554"/>
    </source>
</evidence>
<dbReference type="SUPFAM" id="SSF54211">
    <property type="entry name" value="Ribosomal protein S5 domain 2-like"/>
    <property type="match status" value="1"/>
</dbReference>
<accession>A0A4P7BX51</accession>
<reference evidence="13 14" key="1">
    <citation type="submission" date="2019-03" db="EMBL/GenBank/DDBJ databases">
        <title>The genome sequence of Nitrosococcus wardiae strain D1FHST reveals the archetypal metabolic capacity of ammonia-oxidizing Gammaproteobacteria.</title>
        <authorList>
            <person name="Wang L."/>
            <person name="Lim C.K."/>
            <person name="Hanson T.E."/>
            <person name="Dang H."/>
            <person name="Klotz M.G."/>
        </authorList>
    </citation>
    <scope>NUCLEOTIDE SEQUENCE [LARGE SCALE GENOMIC DNA]</scope>
    <source>
        <strain evidence="13 14">D1FHS</strain>
    </source>
</reference>
<dbReference type="AlphaFoldDB" id="A0A4P7BX51"/>
<dbReference type="EMBL" id="CP038033">
    <property type="protein sequence ID" value="QBQ53819.1"/>
    <property type="molecule type" value="Genomic_DNA"/>
</dbReference>
<keyword evidence="7 10" id="KW-0067">ATP-binding</keyword>
<evidence type="ECO:0000313" key="13">
    <source>
        <dbReference type="EMBL" id="QBQ53819.1"/>
    </source>
</evidence>
<evidence type="ECO:0000259" key="11">
    <source>
        <dbReference type="Pfam" id="PF00288"/>
    </source>
</evidence>
<dbReference type="InterPro" id="IPR014721">
    <property type="entry name" value="Ribsml_uS5_D2-typ_fold_subgr"/>
</dbReference>
<evidence type="ECO:0000256" key="8">
    <source>
        <dbReference type="ARBA" id="ARBA00023229"/>
    </source>
</evidence>
<name>A0A4P7BX51_9GAMM</name>
<evidence type="ECO:0000256" key="2">
    <source>
        <dbReference type="ARBA" id="ARBA00012052"/>
    </source>
</evidence>
<keyword evidence="6 10" id="KW-0418">Kinase</keyword>
<comment type="catalytic activity">
    <reaction evidence="10">
        <text>4-CDP-2-C-methyl-D-erythritol + ATP = 4-CDP-2-C-methyl-D-erythritol 2-phosphate + ADP + H(+)</text>
        <dbReference type="Rhea" id="RHEA:18437"/>
        <dbReference type="ChEBI" id="CHEBI:15378"/>
        <dbReference type="ChEBI" id="CHEBI:30616"/>
        <dbReference type="ChEBI" id="CHEBI:57823"/>
        <dbReference type="ChEBI" id="CHEBI:57919"/>
        <dbReference type="ChEBI" id="CHEBI:456216"/>
        <dbReference type="EC" id="2.7.1.148"/>
    </reaction>
</comment>
<gene>
    <name evidence="10 13" type="primary">ispE</name>
    <name evidence="13" type="ORF">E3U44_04290</name>
</gene>
<dbReference type="EC" id="2.7.1.148" evidence="2 10"/>
<dbReference type="Pfam" id="PF08544">
    <property type="entry name" value="GHMP_kinases_C"/>
    <property type="match status" value="1"/>
</dbReference>
<feature type="active site" evidence="10">
    <location>
        <position position="134"/>
    </location>
</feature>
<keyword evidence="14" id="KW-1185">Reference proteome</keyword>
<dbReference type="InterPro" id="IPR006204">
    <property type="entry name" value="GHMP_kinase_N_dom"/>
</dbReference>
<evidence type="ECO:0000256" key="3">
    <source>
        <dbReference type="ARBA" id="ARBA00017473"/>
    </source>
</evidence>
<evidence type="ECO:0000256" key="7">
    <source>
        <dbReference type="ARBA" id="ARBA00022840"/>
    </source>
</evidence>
<dbReference type="PANTHER" id="PTHR43527">
    <property type="entry name" value="4-DIPHOSPHOCYTIDYL-2-C-METHYL-D-ERYTHRITOL KINASE, CHLOROPLASTIC"/>
    <property type="match status" value="1"/>
</dbReference>
<keyword evidence="5 10" id="KW-0547">Nucleotide-binding</keyword>
<evidence type="ECO:0000259" key="12">
    <source>
        <dbReference type="Pfam" id="PF08544"/>
    </source>
</evidence>
<evidence type="ECO:0000256" key="1">
    <source>
        <dbReference type="ARBA" id="ARBA00009684"/>
    </source>
</evidence>
<dbReference type="NCBIfam" id="TIGR00154">
    <property type="entry name" value="ispE"/>
    <property type="match status" value="1"/>
</dbReference>
<dbReference type="RefSeq" id="WP_134356829.1">
    <property type="nucleotide sequence ID" value="NZ_CP038033.1"/>
</dbReference>
<evidence type="ECO:0000256" key="10">
    <source>
        <dbReference type="HAMAP-Rule" id="MF_00061"/>
    </source>
</evidence>
<proteinExistence type="inferred from homology"/>
<evidence type="ECO:0000313" key="14">
    <source>
        <dbReference type="Proteomes" id="UP000294325"/>
    </source>
</evidence>
<comment type="pathway">
    <text evidence="10">Isoprenoid biosynthesis; isopentenyl diphosphate biosynthesis via DXP pathway; isopentenyl diphosphate from 1-deoxy-D-xylulose 5-phosphate: step 3/6.</text>
</comment>
<dbReference type="GO" id="GO:0050515">
    <property type="term" value="F:4-(cytidine 5'-diphospho)-2-C-methyl-D-erythritol kinase activity"/>
    <property type="evidence" value="ECO:0007669"/>
    <property type="project" value="UniProtKB-UniRule"/>
</dbReference>
<evidence type="ECO:0000256" key="4">
    <source>
        <dbReference type="ARBA" id="ARBA00022679"/>
    </source>
</evidence>
<dbReference type="OrthoDB" id="9809438at2"/>
<dbReference type="PANTHER" id="PTHR43527:SF2">
    <property type="entry name" value="4-DIPHOSPHOCYTIDYL-2-C-METHYL-D-ERYTHRITOL KINASE, CHLOROPLASTIC"/>
    <property type="match status" value="1"/>
</dbReference>
<comment type="function">
    <text evidence="10">Catalyzes the phosphorylation of the position 2 hydroxy group of 4-diphosphocytidyl-2C-methyl-D-erythritol.</text>
</comment>
<dbReference type="Gene3D" id="3.30.230.10">
    <property type="match status" value="1"/>
</dbReference>